<keyword evidence="2" id="KW-1185">Reference proteome</keyword>
<sequence>MSDTVMSQQCTHCGKKDEKVTFKQCASYKYVLYCSKLCQVDDWAVHQEKCAPSHCMTMNSAPKREKQTKMVPLVGKKYLIDCYIHGKLVQALWDSGSQVTIIDEMWKEVHLPDMRLRDISEILDTADTLDIVAGNGENMPYAGWVEVTFKLAPENAPSLEVAVPTLVMRGNKLVRPIIGSNVIERIIGSKLKQSNTTDSEQLGDAVRAVFPDLEPTQAKAFVKQISAEQTDEYVVKTKKQRISIPKHTSVQVQCQVRMQSPQDNITLVFEPDVNPRWAEGLEFCDTLVKVRKGTKPSIIVSVQNPTDHEIVLAGRTVIGTVQQIQAVYPASILEGC</sequence>
<name>A0ACB9XFC6_CHAAC</name>
<protein>
    <submittedName>
        <fullName evidence="1">Uncharacterized protein</fullName>
    </submittedName>
</protein>
<accession>A0ACB9XFC6</accession>
<comment type="caution">
    <text evidence="1">The sequence shown here is derived from an EMBL/GenBank/DDBJ whole genome shotgun (WGS) entry which is preliminary data.</text>
</comment>
<gene>
    <name evidence="1" type="ORF">KUCAC02_021423</name>
</gene>
<reference evidence="1" key="1">
    <citation type="submission" date="2022-05" db="EMBL/GenBank/DDBJ databases">
        <title>Chromosome-level genome of Chaenocephalus aceratus.</title>
        <authorList>
            <person name="Park H."/>
        </authorList>
    </citation>
    <scope>NUCLEOTIDE SEQUENCE</scope>
    <source>
        <strain evidence="1">KU_202001</strain>
    </source>
</reference>
<proteinExistence type="predicted"/>
<dbReference type="Proteomes" id="UP001057452">
    <property type="component" value="Chromosome 6"/>
</dbReference>
<organism evidence="1 2">
    <name type="scientific">Chaenocephalus aceratus</name>
    <name type="common">Blackfin icefish</name>
    <name type="synonym">Chaenichthys aceratus</name>
    <dbReference type="NCBI Taxonomy" id="36190"/>
    <lineage>
        <taxon>Eukaryota</taxon>
        <taxon>Metazoa</taxon>
        <taxon>Chordata</taxon>
        <taxon>Craniata</taxon>
        <taxon>Vertebrata</taxon>
        <taxon>Euteleostomi</taxon>
        <taxon>Actinopterygii</taxon>
        <taxon>Neopterygii</taxon>
        <taxon>Teleostei</taxon>
        <taxon>Neoteleostei</taxon>
        <taxon>Acanthomorphata</taxon>
        <taxon>Eupercaria</taxon>
        <taxon>Perciformes</taxon>
        <taxon>Notothenioidei</taxon>
        <taxon>Channichthyidae</taxon>
        <taxon>Chaenocephalus</taxon>
    </lineage>
</organism>
<evidence type="ECO:0000313" key="2">
    <source>
        <dbReference type="Proteomes" id="UP001057452"/>
    </source>
</evidence>
<evidence type="ECO:0000313" key="1">
    <source>
        <dbReference type="EMBL" id="KAI4825753.1"/>
    </source>
</evidence>
<dbReference type="EMBL" id="CM043790">
    <property type="protein sequence ID" value="KAI4825753.1"/>
    <property type="molecule type" value="Genomic_DNA"/>
</dbReference>